<dbReference type="WBParaSite" id="BXY_0141700.1">
    <property type="protein sequence ID" value="BXY_0141700.1"/>
    <property type="gene ID" value="BXY_0141700"/>
</dbReference>
<protein>
    <submittedName>
        <fullName evidence="2">(pine wood nematode) hypothetical protein</fullName>
    </submittedName>
</protein>
<dbReference type="Proteomes" id="UP000582659">
    <property type="component" value="Unassembled WGS sequence"/>
</dbReference>
<sequence length="519" mass="59272">MVPNPEIIEEPIADLGILCCPKCSDRLEPLFLDTSGEGNDRKQTIWWTCRWVSSKKCDFPLNMPSNVYWVTRTGPEIDRGFVPLPRVDLLPRRLQYLYPQIFPDSPRPSKDAFFSLESLSSESPSPVSKPERKKVANNAHNSVEASRKLLAEILKSKKAVPPTQQVSRKSEAQNSFYRNRVKARRREEIKPEMDHVRFNSDQKAKPVEVFPDHKGALSSLINLRYSHETFIDNLNSEMCRKKILTPTPAIDPRQRAQMEAKTGKHGKTLCDFVANSTTKKARYVYNDGDARWRKKISRETREKHFYSLLASLPKQLSDKSIVTRLGIPILPCRDCNTPASTELSMSTASTSTGSREAEAVDSIDDFIKSTGNPEIDQLIRQQFRNVLKNKKLRRKKGSRSRTPQVMPQNPPLTEEAVTEDAEELFRGFSELGGMWQGHSNQEITRNDGPVYQEMQTFNLETLSNPPVDPDTNQEHLQDPLHGLPDTNDPHSHFYESHNNFFDLDATTHFDEHHGLHDNI</sequence>
<evidence type="ECO:0000313" key="6">
    <source>
        <dbReference type="WBParaSite" id="BXY_0141700.1"/>
    </source>
</evidence>
<name>A0A1I7RL32_BURXY</name>
<feature type="region of interest" description="Disordered" evidence="1">
    <location>
        <begin position="391"/>
        <end position="415"/>
    </location>
</feature>
<organism evidence="4 6">
    <name type="scientific">Bursaphelenchus xylophilus</name>
    <name type="common">Pinewood nematode worm</name>
    <name type="synonym">Aphelenchoides xylophilus</name>
    <dbReference type="NCBI Taxonomy" id="6326"/>
    <lineage>
        <taxon>Eukaryota</taxon>
        <taxon>Metazoa</taxon>
        <taxon>Ecdysozoa</taxon>
        <taxon>Nematoda</taxon>
        <taxon>Chromadorea</taxon>
        <taxon>Rhabditida</taxon>
        <taxon>Tylenchina</taxon>
        <taxon>Tylenchomorpha</taxon>
        <taxon>Aphelenchoidea</taxon>
        <taxon>Aphelenchoididae</taxon>
        <taxon>Bursaphelenchus</taxon>
    </lineage>
</organism>
<dbReference type="EMBL" id="CAJFCV020000001">
    <property type="protein sequence ID" value="CAG9083524.1"/>
    <property type="molecule type" value="Genomic_DNA"/>
</dbReference>
<feature type="region of interest" description="Disordered" evidence="1">
    <location>
        <begin position="119"/>
        <end position="141"/>
    </location>
</feature>
<dbReference type="Proteomes" id="UP000659654">
    <property type="component" value="Unassembled WGS sequence"/>
</dbReference>
<dbReference type="OrthoDB" id="5835567at2759"/>
<evidence type="ECO:0000313" key="5">
    <source>
        <dbReference type="Proteomes" id="UP000659654"/>
    </source>
</evidence>
<evidence type="ECO:0000313" key="3">
    <source>
        <dbReference type="EMBL" id="CAG9083524.1"/>
    </source>
</evidence>
<gene>
    <name evidence="2" type="ORF">BXYJ_LOCUS1191</name>
</gene>
<proteinExistence type="predicted"/>
<dbReference type="EMBL" id="CAJFDI010000001">
    <property type="protein sequence ID" value="CAD5208955.1"/>
    <property type="molecule type" value="Genomic_DNA"/>
</dbReference>
<reference evidence="6" key="1">
    <citation type="submission" date="2016-11" db="UniProtKB">
        <authorList>
            <consortium name="WormBaseParasite"/>
        </authorList>
    </citation>
    <scope>IDENTIFICATION</scope>
</reference>
<dbReference type="AlphaFoldDB" id="A0A1I7RL32"/>
<evidence type="ECO:0000313" key="4">
    <source>
        <dbReference type="Proteomes" id="UP000095284"/>
    </source>
</evidence>
<keyword evidence="5" id="KW-1185">Reference proteome</keyword>
<evidence type="ECO:0000256" key="1">
    <source>
        <dbReference type="SAM" id="MobiDB-lite"/>
    </source>
</evidence>
<dbReference type="Proteomes" id="UP000095284">
    <property type="component" value="Unplaced"/>
</dbReference>
<feature type="compositionally biased region" description="Low complexity" evidence="1">
    <location>
        <begin position="119"/>
        <end position="128"/>
    </location>
</feature>
<dbReference type="eggNOG" id="ENOG502SDA0">
    <property type="taxonomic scope" value="Eukaryota"/>
</dbReference>
<reference evidence="3" key="2">
    <citation type="submission" date="2020-08" db="EMBL/GenBank/DDBJ databases">
        <authorList>
            <person name="Kikuchi T."/>
        </authorList>
    </citation>
    <scope>NUCLEOTIDE SEQUENCE</scope>
    <source>
        <strain evidence="2">Ka4C1</strain>
    </source>
</reference>
<accession>A0A1I7RL32</accession>
<evidence type="ECO:0000313" key="2">
    <source>
        <dbReference type="EMBL" id="CAD5208955.1"/>
    </source>
</evidence>
<dbReference type="SMR" id="A0A1I7RL32"/>